<dbReference type="AlphaFoldDB" id="A0A5M3Q0I9"/>
<reference evidence="1 2" key="1">
    <citation type="journal article" date="2019" name="J. Gen. Appl. Microbiol.">
        <title>Aerobic degradation of cis-dichloroethene by the marine bacterium Marinobacter salsuginis strain 5N-3.</title>
        <authorList>
            <person name="Inoue Y."/>
            <person name="Fukunaga Y."/>
            <person name="Katsumata H."/>
            <person name="Ohji S."/>
            <person name="Hosoyama A."/>
            <person name="Mori K."/>
            <person name="Ando K."/>
        </authorList>
    </citation>
    <scope>NUCLEOTIDE SEQUENCE [LARGE SCALE GENOMIC DNA]</scope>
    <source>
        <strain evidence="1 2">NBRC 109114</strain>
    </source>
</reference>
<evidence type="ECO:0000313" key="2">
    <source>
        <dbReference type="Proteomes" id="UP000387223"/>
    </source>
</evidence>
<protein>
    <submittedName>
        <fullName evidence="1">Uncharacterized protein</fullName>
    </submittedName>
</protein>
<sequence length="64" mass="7171">MGSLPRLCVARDGDTKPPWMGSRRVWGGFPLTPPCTHLKKLKSYKNQTISLITTPLVPQRPIKV</sequence>
<gene>
    <name evidence="1" type="ORF">MSSD14B_21570</name>
</gene>
<evidence type="ECO:0000313" key="1">
    <source>
        <dbReference type="EMBL" id="GBO88489.1"/>
    </source>
</evidence>
<comment type="caution">
    <text evidence="1">The sequence shown here is derived from an EMBL/GenBank/DDBJ whole genome shotgun (WGS) entry which is preliminary data.</text>
</comment>
<accession>A0A5M3Q0I9</accession>
<dbReference type="EMBL" id="BGZI01000012">
    <property type="protein sequence ID" value="GBO88489.1"/>
    <property type="molecule type" value="Genomic_DNA"/>
</dbReference>
<dbReference type="Proteomes" id="UP000387223">
    <property type="component" value="Unassembled WGS sequence"/>
</dbReference>
<proteinExistence type="predicted"/>
<name>A0A5M3Q0I9_9GAMM</name>
<organism evidence="1 2">
    <name type="scientific">Marinobacter salsuginis</name>
    <dbReference type="NCBI Taxonomy" id="418719"/>
    <lineage>
        <taxon>Bacteria</taxon>
        <taxon>Pseudomonadati</taxon>
        <taxon>Pseudomonadota</taxon>
        <taxon>Gammaproteobacteria</taxon>
        <taxon>Pseudomonadales</taxon>
        <taxon>Marinobacteraceae</taxon>
        <taxon>Marinobacter</taxon>
    </lineage>
</organism>